<geneLocation type="plasmid" evidence="4 5">
    <name>pDAETH-1</name>
</geneLocation>
<protein>
    <recommendedName>
        <fullName evidence="3">Bacterial transcriptional activator domain-containing protein</fullName>
    </recommendedName>
</protein>
<evidence type="ECO:0000259" key="3">
    <source>
        <dbReference type="SMART" id="SM01043"/>
    </source>
</evidence>
<dbReference type="InterPro" id="IPR041664">
    <property type="entry name" value="AAA_16"/>
</dbReference>
<dbReference type="SMART" id="SM01043">
    <property type="entry name" value="BTAD"/>
    <property type="match status" value="1"/>
</dbReference>
<accession>A0ABN6RN99</accession>
<keyword evidence="5" id="KW-1185">Reference proteome</keyword>
<dbReference type="InterPro" id="IPR005158">
    <property type="entry name" value="BTAD"/>
</dbReference>
<proteinExistence type="predicted"/>
<keyword evidence="1" id="KW-0547">Nucleotide-binding</keyword>
<dbReference type="Gene3D" id="1.10.10.10">
    <property type="entry name" value="Winged helix-like DNA-binding domain superfamily/Winged helix DNA-binding domain"/>
    <property type="match status" value="1"/>
</dbReference>
<evidence type="ECO:0000256" key="1">
    <source>
        <dbReference type="ARBA" id="ARBA00022741"/>
    </source>
</evidence>
<dbReference type="InterPro" id="IPR027417">
    <property type="entry name" value="P-loop_NTPase"/>
</dbReference>
<dbReference type="PANTHER" id="PTHR16305:SF35">
    <property type="entry name" value="TRANSCRIPTIONAL ACTIVATOR DOMAIN"/>
    <property type="match status" value="1"/>
</dbReference>
<keyword evidence="4" id="KW-0614">Plasmid</keyword>
<dbReference type="RefSeq" id="WP_264777650.1">
    <property type="nucleotide sequence ID" value="NZ_AP026561.1"/>
</dbReference>
<evidence type="ECO:0000313" key="5">
    <source>
        <dbReference type="Proteomes" id="UP001064971"/>
    </source>
</evidence>
<name>A0ABN6RN99_9DEIO</name>
<gene>
    <name evidence="4" type="ORF">DAETH_37750</name>
</gene>
<organism evidence="4 5">
    <name type="scientific">Deinococcus aetherius</name>
    <dbReference type="NCBI Taxonomy" id="200252"/>
    <lineage>
        <taxon>Bacteria</taxon>
        <taxon>Thermotogati</taxon>
        <taxon>Deinococcota</taxon>
        <taxon>Deinococci</taxon>
        <taxon>Deinococcales</taxon>
        <taxon>Deinococcaceae</taxon>
        <taxon>Deinococcus</taxon>
    </lineage>
</organism>
<evidence type="ECO:0000313" key="4">
    <source>
        <dbReference type="EMBL" id="BDP43806.1"/>
    </source>
</evidence>
<dbReference type="Gene3D" id="1.25.40.10">
    <property type="entry name" value="Tetratricopeptide repeat domain"/>
    <property type="match status" value="2"/>
</dbReference>
<dbReference type="Proteomes" id="UP001064971">
    <property type="component" value="Plasmid pDAETH-1"/>
</dbReference>
<feature type="domain" description="Bacterial transcriptional activator" evidence="3">
    <location>
        <begin position="106"/>
        <end position="241"/>
    </location>
</feature>
<reference evidence="4" key="1">
    <citation type="submission" date="2022-07" db="EMBL/GenBank/DDBJ databases">
        <title>Complete Genome Sequence of the Radioresistant Bacterium Deinococcus aetherius ST0316, Isolated from the Air Dust collected in Lower Stratosphere above Japan.</title>
        <authorList>
            <person name="Satoh K."/>
            <person name="Hagiwara K."/>
            <person name="Katsumata K."/>
            <person name="Kubo A."/>
            <person name="Yokobori S."/>
            <person name="Yamagishi A."/>
            <person name="Oono Y."/>
            <person name="Narumi I."/>
        </authorList>
    </citation>
    <scope>NUCLEOTIDE SEQUENCE</scope>
    <source>
        <strain evidence="4">ST0316</strain>
        <plasmid evidence="4">pDAETH-1</plasmid>
    </source>
</reference>
<dbReference type="SUPFAM" id="SSF52540">
    <property type="entry name" value="P-loop containing nucleoside triphosphate hydrolases"/>
    <property type="match status" value="1"/>
</dbReference>
<dbReference type="InterPro" id="IPR036388">
    <property type="entry name" value="WH-like_DNA-bd_sf"/>
</dbReference>
<dbReference type="EMBL" id="AP026561">
    <property type="protein sequence ID" value="BDP43806.1"/>
    <property type="molecule type" value="Genomic_DNA"/>
</dbReference>
<keyword evidence="2" id="KW-0067">ATP-binding</keyword>
<dbReference type="PANTHER" id="PTHR16305">
    <property type="entry name" value="TESTICULAR SOLUBLE ADENYLYL CYCLASE"/>
    <property type="match status" value="1"/>
</dbReference>
<dbReference type="SUPFAM" id="SSF48452">
    <property type="entry name" value="TPR-like"/>
    <property type="match status" value="2"/>
</dbReference>
<dbReference type="InterPro" id="IPR011990">
    <property type="entry name" value="TPR-like_helical_dom_sf"/>
</dbReference>
<sequence>MGGASDSDHGLGAAPESQLHLLGSFSLTVGGVPLELRARKARALLALLALEGPRSREMLADILWGDLGDAGARKNLRKLLHTLRETGLAAFLDTGGEIIGCHLGRVDALEFERLAAAGDLEQASAVGNGVLLEGLEIESGPWITWLEARRSSLAGRLREVRLGVVAAREARGDVRGALAVLAQALDTDAFDEHAVREAMRLHLSLGERAHATALFERFRTLTASLDLGPEAATLLLAERARSRPPPEACTGSGPVSAGKLQGPLVGREAAWLHLSRSSARLTVLVGEPGVGKTRLATEFAGAHGEALTMRGREETRHTPLYPAAQFIREGLETRAWSPDRLEDVWRLEVARLVPECAPETVLPPVTGEGRARFLEGLARAVTGVVSGQVLILDDLHWFDTGTLELVSHLVRQGEGLRALATARALELEASGPARRTVEGLRRDGLAQRLHLEPLGEADVLALVQGLSGAGGGTLFARRLHAASRGNPLYILELLRGLLETGLLAPAPEGGWATPFDESTRDYAELPIPPSLRETVLGRVDRLGLGARRLLEGAAIAGDPFESAWLAGLEAEEFARLDVLEAACRADLLEEVNAGFHFRHELLRRALDEALTPERRRATHHRLARQLQAAQAPPERIAAHFERAGHGADALPHLERALEAASHVYAFDQVLSYNARMLEHERDPERRGLLERRRLWFLGLVTDADSYERHLTHFGQVAERSGDPERRAEHHFMRGLFHLLRSQPVELAAQAAAMLALPNLSAESRVNALYLDGHAQTFLGRADHALERFAEALELRRRTGSSDAASITAGNIENGLTRACLLRGDFGRAAAHNARALEEFQGTTDVSLVYALNWQGHLAALLGQYDFARLTFARAMALASQRGEAGILTWVLRHRAALFLALGEASAVLEDTDEALRLSAGQYLRVEAIVTGLRAEALRLQGALGEALGAARAAVATLEHLGATGADPAVIEARLTLARLLLECGDLREATKELGAVYPLAGAPGGMTLPLYRAALDTVVAHTELLEGQNVRALERLRSTPFLENAPFMDRAAHTTELARALVLSGDAAAALEQLQNLGPPPPVAPRVLNIQLQAHLTLAHVPPELLERALNLVELEGAAPTDRLELMVTVIEVLEGDRRNASAVRALAQATLLSLADSLEGHLEGRSGLVKRFDRLNVS</sequence>
<evidence type="ECO:0000256" key="2">
    <source>
        <dbReference type="ARBA" id="ARBA00022840"/>
    </source>
</evidence>
<dbReference type="Pfam" id="PF13191">
    <property type="entry name" value="AAA_16"/>
    <property type="match status" value="1"/>
</dbReference>